<keyword evidence="2" id="KW-1185">Reference proteome</keyword>
<organism evidence="1 2">
    <name type="scientific">Agreia pratensis</name>
    <dbReference type="NCBI Taxonomy" id="150121"/>
    <lineage>
        <taxon>Bacteria</taxon>
        <taxon>Bacillati</taxon>
        <taxon>Actinomycetota</taxon>
        <taxon>Actinomycetes</taxon>
        <taxon>Micrococcales</taxon>
        <taxon>Microbacteriaceae</taxon>
        <taxon>Agreia</taxon>
    </lineage>
</organism>
<evidence type="ECO:0008006" key="3">
    <source>
        <dbReference type="Google" id="ProtNLM"/>
    </source>
</evidence>
<protein>
    <recommendedName>
        <fullName evidence="3">Glycosyl transferase family 2</fullName>
    </recommendedName>
</protein>
<gene>
    <name evidence="1" type="ORF">SAMN06296010_0378</name>
</gene>
<dbReference type="STRING" id="150121.SAMN06296010_0378"/>
<name>A0A1X7IE12_9MICO</name>
<dbReference type="AlphaFoldDB" id="A0A1X7IE12"/>
<sequence length="155" mass="17698">MGGIARFFVAKKLRRQLPSGAFVMLDDDQDVRRDFVTEIVGSWTPGSIWGFWAWTIHGSYFNRTPTEAAALADYVGTGASICDASIVDERRFFAGLPTEYAFIEDLWMSRYAVGLGWELRKADVQVDFVLDDTNQNHHLADLKDDFYQFLQTRTN</sequence>
<accession>A0A1X7IE12</accession>
<dbReference type="EMBL" id="FXAY01000001">
    <property type="protein sequence ID" value="SMG12417.1"/>
    <property type="molecule type" value="Genomic_DNA"/>
</dbReference>
<proteinExistence type="predicted"/>
<evidence type="ECO:0000313" key="2">
    <source>
        <dbReference type="Proteomes" id="UP000193244"/>
    </source>
</evidence>
<evidence type="ECO:0000313" key="1">
    <source>
        <dbReference type="EMBL" id="SMG12417.1"/>
    </source>
</evidence>
<dbReference type="Proteomes" id="UP000193244">
    <property type="component" value="Unassembled WGS sequence"/>
</dbReference>
<reference evidence="2" key="1">
    <citation type="submission" date="2017-04" db="EMBL/GenBank/DDBJ databases">
        <authorList>
            <person name="Varghese N."/>
            <person name="Submissions S."/>
        </authorList>
    </citation>
    <scope>NUCLEOTIDE SEQUENCE [LARGE SCALE GENOMIC DNA]</scope>
    <source>
        <strain evidence="2">VKM Ac-2510</strain>
    </source>
</reference>